<dbReference type="AlphaFoldDB" id="H2ATU0"/>
<evidence type="ECO:0000256" key="4">
    <source>
        <dbReference type="ARBA" id="ARBA00012180"/>
    </source>
</evidence>
<dbReference type="Gene3D" id="3.40.970.10">
    <property type="entry name" value="Ribonuclease H1, N-terminal domain"/>
    <property type="match status" value="2"/>
</dbReference>
<dbReference type="STRING" id="1071382.H2ATU0"/>
<organism evidence="13 14">
    <name type="scientific">Kazachstania africana (strain ATCC 22294 / BCRC 22015 / CBS 2517 / CECT 1963 / NBRC 1671 / NRRL Y-8276)</name>
    <name type="common">Yeast</name>
    <name type="synonym">Kluyveromyces africanus</name>
    <dbReference type="NCBI Taxonomy" id="1071382"/>
    <lineage>
        <taxon>Eukaryota</taxon>
        <taxon>Fungi</taxon>
        <taxon>Dikarya</taxon>
        <taxon>Ascomycota</taxon>
        <taxon>Saccharomycotina</taxon>
        <taxon>Saccharomycetes</taxon>
        <taxon>Saccharomycetales</taxon>
        <taxon>Saccharomycetaceae</taxon>
        <taxon>Kazachstania</taxon>
    </lineage>
</organism>
<evidence type="ECO:0000259" key="12">
    <source>
        <dbReference type="PROSITE" id="PS50879"/>
    </source>
</evidence>
<keyword evidence="8 10" id="KW-0378">Hydrolase</keyword>
<sequence length="356" mass="39194">MAKKGYYAVQRGRSTGVYSDWDSCKSQISGYAGAVFKRFDTLAEAKNFAASNSGYSSRSPTPSTGSSSSYGGSSYPFGGTYYAPTRNVTQVSPKSFRSTRSNTSSAIKPTNNFYAVKSSNPSLPSKIFNTWNECQSYVRRQRGVSFKKFDNMSAATNYVNGTSSAAIDYNLIGIPESTFTNKYKLPSSNFRFDKTSDVYCDGSSLANGTAYARAGYGVYFEGDPTSNISERLRVGAQTNNRGEIQAVSRALDKIWENLTEKDTKVNYQIKTDSEYVAKLLNDRYSSYSDAELQKVANADLAVPMVKKFAKVKKFYEVNKDSFANNGNFKIEWVRGHAGTEGNEKADALARNGANMN</sequence>
<evidence type="ECO:0000256" key="5">
    <source>
        <dbReference type="ARBA" id="ARBA00022722"/>
    </source>
</evidence>
<dbReference type="PIRSF" id="PIRSF036852">
    <property type="entry name" value="Ribonuclease_H1_euk"/>
    <property type="match status" value="1"/>
</dbReference>
<evidence type="ECO:0000256" key="1">
    <source>
        <dbReference type="ARBA" id="ARBA00000077"/>
    </source>
</evidence>
<comment type="similarity">
    <text evidence="3 10">Belongs to the RNase H family.</text>
</comment>
<dbReference type="GO" id="GO:0004523">
    <property type="term" value="F:RNA-DNA hybrid ribonuclease activity"/>
    <property type="evidence" value="ECO:0007669"/>
    <property type="project" value="UniProtKB-UniRule"/>
</dbReference>
<keyword evidence="9 10" id="KW-0460">Magnesium</keyword>
<dbReference type="InterPro" id="IPR050092">
    <property type="entry name" value="RNase_H"/>
</dbReference>
<evidence type="ECO:0000256" key="8">
    <source>
        <dbReference type="ARBA" id="ARBA00022801"/>
    </source>
</evidence>
<comment type="catalytic activity">
    <reaction evidence="1 10">
        <text>Endonucleolytic cleavage to 5'-phosphomonoester.</text>
        <dbReference type="EC" id="3.1.26.4"/>
    </reaction>
</comment>
<evidence type="ECO:0000256" key="7">
    <source>
        <dbReference type="ARBA" id="ARBA00022759"/>
    </source>
</evidence>
<dbReference type="PANTHER" id="PTHR10642:SF26">
    <property type="entry name" value="RIBONUCLEASE H1"/>
    <property type="match status" value="1"/>
</dbReference>
<name>H2ATU0_KAZAF</name>
<dbReference type="EC" id="3.1.26.4" evidence="4 10"/>
<dbReference type="HOGENOM" id="CLU_030894_0_0_1"/>
<dbReference type="Pfam" id="PF00075">
    <property type="entry name" value="RNase_H"/>
    <property type="match status" value="1"/>
</dbReference>
<dbReference type="GO" id="GO:0000287">
    <property type="term" value="F:magnesium ion binding"/>
    <property type="evidence" value="ECO:0007669"/>
    <property type="project" value="UniProtKB-UniRule"/>
</dbReference>
<evidence type="ECO:0000256" key="3">
    <source>
        <dbReference type="ARBA" id="ARBA00005300"/>
    </source>
</evidence>
<feature type="domain" description="RNase H type-1" evidence="12">
    <location>
        <begin position="192"/>
        <end position="354"/>
    </location>
</feature>
<keyword evidence="14" id="KW-1185">Reference proteome</keyword>
<dbReference type="SUPFAM" id="SSF55658">
    <property type="entry name" value="L9 N-domain-like"/>
    <property type="match status" value="2"/>
</dbReference>
<gene>
    <name evidence="13" type="primary">KAFR0D01440</name>
    <name evidence="13" type="ORF">KAFR_0D01440</name>
</gene>
<protein>
    <recommendedName>
        <fullName evidence="4 10">Ribonuclease H</fullName>
        <shortName evidence="10">RNase H</shortName>
        <ecNumber evidence="4 10">3.1.26.4</ecNumber>
    </recommendedName>
</protein>
<proteinExistence type="inferred from homology"/>
<dbReference type="InParanoid" id="H2ATU0"/>
<accession>H2ATU0</accession>
<dbReference type="Pfam" id="PF01693">
    <property type="entry name" value="Cauli_VI"/>
    <property type="match status" value="2"/>
</dbReference>
<evidence type="ECO:0000256" key="9">
    <source>
        <dbReference type="ARBA" id="ARBA00022842"/>
    </source>
</evidence>
<feature type="region of interest" description="Disordered" evidence="11">
    <location>
        <begin position="51"/>
        <end position="70"/>
    </location>
</feature>
<dbReference type="InterPro" id="IPR002156">
    <property type="entry name" value="RNaseH_domain"/>
</dbReference>
<evidence type="ECO:0000256" key="2">
    <source>
        <dbReference type="ARBA" id="ARBA00001946"/>
    </source>
</evidence>
<dbReference type="PROSITE" id="PS50879">
    <property type="entry name" value="RNASE_H_1"/>
    <property type="match status" value="1"/>
</dbReference>
<keyword evidence="5 10" id="KW-0540">Nuclease</keyword>
<dbReference type="EMBL" id="HE650824">
    <property type="protein sequence ID" value="CCF57790.1"/>
    <property type="molecule type" value="Genomic_DNA"/>
</dbReference>
<dbReference type="eggNOG" id="KOG3752">
    <property type="taxonomic scope" value="Eukaryota"/>
</dbReference>
<evidence type="ECO:0000313" key="14">
    <source>
        <dbReference type="Proteomes" id="UP000005220"/>
    </source>
</evidence>
<dbReference type="GeneID" id="13885748"/>
<dbReference type="OrthoDB" id="407198at2759"/>
<keyword evidence="6 10" id="KW-0479">Metal-binding</keyword>
<dbReference type="InterPro" id="IPR037056">
    <property type="entry name" value="RNase_H1_N_sf"/>
</dbReference>
<dbReference type="KEGG" id="kaf:KAFR_0D01440"/>
<dbReference type="CDD" id="cd09280">
    <property type="entry name" value="RNase_HI_eukaryote_like"/>
    <property type="match status" value="1"/>
</dbReference>
<dbReference type="InterPro" id="IPR012337">
    <property type="entry name" value="RNaseH-like_sf"/>
</dbReference>
<dbReference type="RefSeq" id="XP_003956925.1">
    <property type="nucleotide sequence ID" value="XM_003956876.1"/>
</dbReference>
<dbReference type="GO" id="GO:0003676">
    <property type="term" value="F:nucleic acid binding"/>
    <property type="evidence" value="ECO:0007669"/>
    <property type="project" value="UniProtKB-UniRule"/>
</dbReference>
<evidence type="ECO:0000256" key="11">
    <source>
        <dbReference type="SAM" id="MobiDB-lite"/>
    </source>
</evidence>
<reference evidence="13 14" key="1">
    <citation type="journal article" date="2011" name="Proc. Natl. Acad. Sci. U.S.A.">
        <title>Evolutionary erosion of yeast sex chromosomes by mating-type switching accidents.</title>
        <authorList>
            <person name="Gordon J.L."/>
            <person name="Armisen D."/>
            <person name="Proux-Wera E."/>
            <person name="Oheigeartaigh S.S."/>
            <person name="Byrne K.P."/>
            <person name="Wolfe K.H."/>
        </authorList>
    </citation>
    <scope>NUCLEOTIDE SEQUENCE [LARGE SCALE GENOMIC DNA]</scope>
    <source>
        <strain evidence="14">ATCC 22294 / BCRC 22015 / CBS 2517 / CECT 1963 / NBRC 1671 / NRRL Y-8276</strain>
    </source>
</reference>
<dbReference type="GO" id="GO:0043137">
    <property type="term" value="P:DNA replication, removal of RNA primer"/>
    <property type="evidence" value="ECO:0007669"/>
    <property type="project" value="TreeGrafter"/>
</dbReference>
<dbReference type="FunFam" id="3.40.970.10:FF:000001">
    <property type="entry name" value="Ribonuclease H1"/>
    <property type="match status" value="1"/>
</dbReference>
<dbReference type="SUPFAM" id="SSF53098">
    <property type="entry name" value="Ribonuclease H-like"/>
    <property type="match status" value="1"/>
</dbReference>
<dbReference type="FunCoup" id="H2ATU0">
    <property type="interactions" value="280"/>
</dbReference>
<evidence type="ECO:0000313" key="13">
    <source>
        <dbReference type="EMBL" id="CCF57790.1"/>
    </source>
</evidence>
<dbReference type="Proteomes" id="UP000005220">
    <property type="component" value="Chromosome 4"/>
</dbReference>
<dbReference type="InterPro" id="IPR036397">
    <property type="entry name" value="RNaseH_sf"/>
</dbReference>
<dbReference type="Gene3D" id="3.30.420.10">
    <property type="entry name" value="Ribonuclease H-like superfamily/Ribonuclease H"/>
    <property type="match status" value="1"/>
</dbReference>
<dbReference type="PANTHER" id="PTHR10642">
    <property type="entry name" value="RIBONUCLEASE H1"/>
    <property type="match status" value="1"/>
</dbReference>
<comment type="function">
    <text evidence="10">Endonuclease that specifically degrades the RNA of RNA-DNA hybrids.</text>
</comment>
<dbReference type="InterPro" id="IPR009027">
    <property type="entry name" value="Ribosomal_bL9/RNase_H1_N"/>
</dbReference>
<dbReference type="InterPro" id="IPR011320">
    <property type="entry name" value="RNase_H1_N"/>
</dbReference>
<evidence type="ECO:0000256" key="6">
    <source>
        <dbReference type="ARBA" id="ARBA00022723"/>
    </source>
</evidence>
<comment type="cofactor">
    <cofactor evidence="2 10">
        <name>Mg(2+)</name>
        <dbReference type="ChEBI" id="CHEBI:18420"/>
    </cofactor>
</comment>
<dbReference type="InterPro" id="IPR017067">
    <property type="entry name" value="RNase_H1_euk"/>
</dbReference>
<evidence type="ECO:0000256" key="10">
    <source>
        <dbReference type="PIRNR" id="PIRNR036852"/>
    </source>
</evidence>
<keyword evidence="7 10" id="KW-0255">Endonuclease</keyword>